<dbReference type="Gene3D" id="3.40.720.10">
    <property type="entry name" value="Alkaline Phosphatase, subunit A"/>
    <property type="match status" value="1"/>
</dbReference>
<dbReference type="PROSITE" id="PS00149">
    <property type="entry name" value="SULFATASE_2"/>
    <property type="match status" value="1"/>
</dbReference>
<evidence type="ECO:0000256" key="6">
    <source>
        <dbReference type="SAM" id="SignalP"/>
    </source>
</evidence>
<keyword evidence="9" id="KW-1185">Reference proteome</keyword>
<feature type="signal peptide" evidence="6">
    <location>
        <begin position="1"/>
        <end position="31"/>
    </location>
</feature>
<evidence type="ECO:0000256" key="5">
    <source>
        <dbReference type="SAM" id="MobiDB-lite"/>
    </source>
</evidence>
<feature type="region of interest" description="Disordered" evidence="5">
    <location>
        <begin position="36"/>
        <end position="57"/>
    </location>
</feature>
<evidence type="ECO:0000313" key="9">
    <source>
        <dbReference type="Proteomes" id="UP001501581"/>
    </source>
</evidence>
<accession>A0ABN1TUQ9</accession>
<evidence type="ECO:0000259" key="7">
    <source>
        <dbReference type="Pfam" id="PF00884"/>
    </source>
</evidence>
<dbReference type="Pfam" id="PF00884">
    <property type="entry name" value="Sulfatase"/>
    <property type="match status" value="1"/>
</dbReference>
<evidence type="ECO:0000256" key="3">
    <source>
        <dbReference type="ARBA" id="ARBA00022801"/>
    </source>
</evidence>
<dbReference type="EMBL" id="BAAALG010000007">
    <property type="protein sequence ID" value="GAA1100071.1"/>
    <property type="molecule type" value="Genomic_DNA"/>
</dbReference>
<reference evidence="8 9" key="1">
    <citation type="journal article" date="2019" name="Int. J. Syst. Evol. Microbiol.">
        <title>The Global Catalogue of Microorganisms (GCM) 10K type strain sequencing project: providing services to taxonomists for standard genome sequencing and annotation.</title>
        <authorList>
            <consortium name="The Broad Institute Genomics Platform"/>
            <consortium name="The Broad Institute Genome Sequencing Center for Infectious Disease"/>
            <person name="Wu L."/>
            <person name="Ma J."/>
        </authorList>
    </citation>
    <scope>NUCLEOTIDE SEQUENCE [LARGE SCALE GENOMIC DNA]</scope>
    <source>
        <strain evidence="8 9">JCM 13008</strain>
    </source>
</reference>
<feature type="chain" id="PRO_5046220024" evidence="6">
    <location>
        <begin position="32"/>
        <end position="509"/>
    </location>
</feature>
<comment type="similarity">
    <text evidence="1">Belongs to the sulfatase family.</text>
</comment>
<comment type="caution">
    <text evidence="8">The sequence shown here is derived from an EMBL/GenBank/DDBJ whole genome shotgun (WGS) entry which is preliminary data.</text>
</comment>
<evidence type="ECO:0000256" key="2">
    <source>
        <dbReference type="ARBA" id="ARBA00022729"/>
    </source>
</evidence>
<dbReference type="InterPro" id="IPR000917">
    <property type="entry name" value="Sulfatase_N"/>
</dbReference>
<dbReference type="RefSeq" id="WP_343993401.1">
    <property type="nucleotide sequence ID" value="NZ_BAAALG010000007.1"/>
</dbReference>
<dbReference type="SUPFAM" id="SSF53649">
    <property type="entry name" value="Alkaline phosphatase-like"/>
    <property type="match status" value="1"/>
</dbReference>
<dbReference type="InterPro" id="IPR017850">
    <property type="entry name" value="Alkaline_phosphatase_core_sf"/>
</dbReference>
<gene>
    <name evidence="8" type="ORF">GCM10009668_17310</name>
</gene>
<evidence type="ECO:0000256" key="4">
    <source>
        <dbReference type="ARBA" id="ARBA00023180"/>
    </source>
</evidence>
<feature type="domain" description="Sulfatase N-terminal" evidence="7">
    <location>
        <begin position="59"/>
        <end position="400"/>
    </location>
</feature>
<proteinExistence type="inferred from homology"/>
<dbReference type="PANTHER" id="PTHR43108">
    <property type="entry name" value="N-ACETYLGLUCOSAMINE-6-SULFATASE FAMILY MEMBER"/>
    <property type="match status" value="1"/>
</dbReference>
<sequence length="509" mass="55828">MSHVSRSTRRGRTLSAWAVVTALGLTTGLAACSDDSLPEDLGKRPSPSTSQPAPAAGAPNVLLITADDMSVDDIAHMPALQSLIADQGVTLTDGLAPTPLCVPARASLLTGQYAVNHGARTIKGRTGGPKALRKPQRTLPVWLQSAGYDTLFVGKYLNGYGLNRPKQIPAGWSDWRASIDDSTYSFTETEFNANGRIVKPEGYNTDIIADMSREALESRDAERPFYMWVNYVAPHIGGPRESDDPSVVFGDDPDAQLSTTMPAEKYRNKFADQELPDVPEMWRGTRGSHWYLPEHSSNYKAAMREVNQQRLESLLSVDDAIANTVAELEDQGILDETYVIVTSDNGFMVGHNNRMGKVLPYDNSLRIPILMRGPGLPRGTTSDLPVTNPDLAATIAAIAGAKPNRPIDGTDVLSLLQEQKSGKRPIPISAWPVKGGRIPMYTGIRYGSYTYVLPTHGPEELYDRSVDPGESRNLARQPRYRDLLKRLRAWEAEYRDCAGDACPKEYELS</sequence>
<evidence type="ECO:0000313" key="8">
    <source>
        <dbReference type="EMBL" id="GAA1100071.1"/>
    </source>
</evidence>
<feature type="compositionally biased region" description="Low complexity" evidence="5">
    <location>
        <begin position="45"/>
        <end position="57"/>
    </location>
</feature>
<dbReference type="PROSITE" id="PS51257">
    <property type="entry name" value="PROKAR_LIPOPROTEIN"/>
    <property type="match status" value="1"/>
</dbReference>
<protein>
    <submittedName>
        <fullName evidence="8">Sulfatase</fullName>
    </submittedName>
</protein>
<keyword evidence="2 6" id="KW-0732">Signal</keyword>
<keyword evidence="3" id="KW-0378">Hydrolase</keyword>
<dbReference type="InterPro" id="IPR024607">
    <property type="entry name" value="Sulfatase_CS"/>
</dbReference>
<name>A0ABN1TUQ9_9ACTN</name>
<organism evidence="8 9">
    <name type="scientific">Nocardioides dubius</name>
    <dbReference type="NCBI Taxonomy" id="317019"/>
    <lineage>
        <taxon>Bacteria</taxon>
        <taxon>Bacillati</taxon>
        <taxon>Actinomycetota</taxon>
        <taxon>Actinomycetes</taxon>
        <taxon>Propionibacteriales</taxon>
        <taxon>Nocardioidaceae</taxon>
        <taxon>Nocardioides</taxon>
    </lineage>
</organism>
<dbReference type="PANTHER" id="PTHR43108:SF8">
    <property type="entry name" value="SD21168P"/>
    <property type="match status" value="1"/>
</dbReference>
<evidence type="ECO:0000256" key="1">
    <source>
        <dbReference type="ARBA" id="ARBA00008779"/>
    </source>
</evidence>
<keyword evidence="4" id="KW-0325">Glycoprotein</keyword>
<dbReference type="Proteomes" id="UP001501581">
    <property type="component" value="Unassembled WGS sequence"/>
</dbReference>